<name>A0ACA9SWZ9_9GLOM</name>
<proteinExistence type="predicted"/>
<comment type="caution">
    <text evidence="1">The sequence shown here is derived from an EMBL/GenBank/DDBJ whole genome shotgun (WGS) entry which is preliminary data.</text>
</comment>
<accession>A0ACA9SWZ9</accession>
<organism evidence="1 2">
    <name type="scientific">Racocetra persica</name>
    <dbReference type="NCBI Taxonomy" id="160502"/>
    <lineage>
        <taxon>Eukaryota</taxon>
        <taxon>Fungi</taxon>
        <taxon>Fungi incertae sedis</taxon>
        <taxon>Mucoromycota</taxon>
        <taxon>Glomeromycotina</taxon>
        <taxon>Glomeromycetes</taxon>
        <taxon>Diversisporales</taxon>
        <taxon>Gigasporaceae</taxon>
        <taxon>Racocetra</taxon>
    </lineage>
</organism>
<gene>
    <name evidence="1" type="ORF">RPERSI_LOCUS36481</name>
</gene>
<reference evidence="1" key="1">
    <citation type="submission" date="2021-06" db="EMBL/GenBank/DDBJ databases">
        <authorList>
            <person name="Kallberg Y."/>
            <person name="Tangrot J."/>
            <person name="Rosling A."/>
        </authorList>
    </citation>
    <scope>NUCLEOTIDE SEQUENCE</scope>
    <source>
        <strain evidence="1">MA461A</strain>
    </source>
</reference>
<keyword evidence="2" id="KW-1185">Reference proteome</keyword>
<dbReference type="Proteomes" id="UP000789920">
    <property type="component" value="Unassembled WGS sequence"/>
</dbReference>
<evidence type="ECO:0000313" key="1">
    <source>
        <dbReference type="EMBL" id="CAG8851249.1"/>
    </source>
</evidence>
<sequence>GRILIPPIVPLVKFSCCTILNLKFSFLINWYAILDLWSCVNVGPFPKFCNTWGRCDD</sequence>
<feature type="non-terminal residue" evidence="1">
    <location>
        <position position="1"/>
    </location>
</feature>
<dbReference type="EMBL" id="CAJVQC010175076">
    <property type="protein sequence ID" value="CAG8851249.1"/>
    <property type="molecule type" value="Genomic_DNA"/>
</dbReference>
<evidence type="ECO:0000313" key="2">
    <source>
        <dbReference type="Proteomes" id="UP000789920"/>
    </source>
</evidence>
<protein>
    <submittedName>
        <fullName evidence="1">20868_t:CDS:1</fullName>
    </submittedName>
</protein>